<evidence type="ECO:0000313" key="1">
    <source>
        <dbReference type="EMBL" id="KAJ0986737.1"/>
    </source>
</evidence>
<dbReference type="Gene3D" id="3.40.50.980">
    <property type="match status" value="2"/>
</dbReference>
<dbReference type="AlphaFoldDB" id="A0A9D5D969"/>
<proteinExistence type="predicted"/>
<accession>A0A9D5D969</accession>
<gene>
    <name evidence="1" type="ORF">J5N97_005093</name>
</gene>
<reference evidence="1" key="1">
    <citation type="submission" date="2021-03" db="EMBL/GenBank/DDBJ databases">
        <authorList>
            <person name="Li Z."/>
            <person name="Yang C."/>
        </authorList>
    </citation>
    <scope>NUCLEOTIDE SEQUENCE</scope>
    <source>
        <strain evidence="1">Dzin_1.0</strain>
        <tissue evidence="1">Leaf</tissue>
    </source>
</reference>
<dbReference type="EMBL" id="JAGGNH010000001">
    <property type="protein sequence ID" value="KAJ0986737.1"/>
    <property type="molecule type" value="Genomic_DNA"/>
</dbReference>
<keyword evidence="2" id="KW-1185">Reference proteome</keyword>
<protein>
    <submittedName>
        <fullName evidence="1">Uncharacterized protein</fullName>
    </submittedName>
</protein>
<reference evidence="1" key="2">
    <citation type="journal article" date="2022" name="Hortic Res">
        <title>The genome of Dioscorea zingiberensis sheds light on the biosynthesis, origin and evolution of the medicinally important diosgenin saponins.</title>
        <authorList>
            <person name="Li Y."/>
            <person name="Tan C."/>
            <person name="Li Z."/>
            <person name="Guo J."/>
            <person name="Li S."/>
            <person name="Chen X."/>
            <person name="Wang C."/>
            <person name="Dai X."/>
            <person name="Yang H."/>
            <person name="Song W."/>
            <person name="Hou L."/>
            <person name="Xu J."/>
            <person name="Tong Z."/>
            <person name="Xu A."/>
            <person name="Yuan X."/>
            <person name="Wang W."/>
            <person name="Yang Q."/>
            <person name="Chen L."/>
            <person name="Sun Z."/>
            <person name="Wang K."/>
            <person name="Pan B."/>
            <person name="Chen J."/>
            <person name="Bao Y."/>
            <person name="Liu F."/>
            <person name="Qi X."/>
            <person name="Gang D.R."/>
            <person name="Wen J."/>
            <person name="Li J."/>
        </authorList>
    </citation>
    <scope>NUCLEOTIDE SEQUENCE</scope>
    <source>
        <strain evidence="1">Dzin_1.0</strain>
    </source>
</reference>
<dbReference type="SUPFAM" id="SSF56801">
    <property type="entry name" value="Acetyl-CoA synthetase-like"/>
    <property type="match status" value="1"/>
</dbReference>
<sequence>MKRMDGFGFLVIVVPNNHARGMDFNASFKLLYCDSRASLRPEIRQTDTTATPSSSGTSGANKGVVLTHANLISMTGLFVRFEASQYELELCENGFLAASELVQLVKP</sequence>
<evidence type="ECO:0000313" key="2">
    <source>
        <dbReference type="Proteomes" id="UP001085076"/>
    </source>
</evidence>
<organism evidence="1 2">
    <name type="scientific">Dioscorea zingiberensis</name>
    <dbReference type="NCBI Taxonomy" id="325984"/>
    <lineage>
        <taxon>Eukaryota</taxon>
        <taxon>Viridiplantae</taxon>
        <taxon>Streptophyta</taxon>
        <taxon>Embryophyta</taxon>
        <taxon>Tracheophyta</taxon>
        <taxon>Spermatophyta</taxon>
        <taxon>Magnoliopsida</taxon>
        <taxon>Liliopsida</taxon>
        <taxon>Dioscoreales</taxon>
        <taxon>Dioscoreaceae</taxon>
        <taxon>Dioscorea</taxon>
    </lineage>
</organism>
<name>A0A9D5D969_9LILI</name>
<dbReference type="Proteomes" id="UP001085076">
    <property type="component" value="Miscellaneous, Linkage group lg01"/>
</dbReference>
<comment type="caution">
    <text evidence="1">The sequence shown here is derived from an EMBL/GenBank/DDBJ whole genome shotgun (WGS) entry which is preliminary data.</text>
</comment>